<gene>
    <name evidence="2" type="ORF">JL106_14125</name>
</gene>
<evidence type="ECO:0000256" key="1">
    <source>
        <dbReference type="SAM" id="MobiDB-lite"/>
    </source>
</evidence>
<proteinExistence type="predicted"/>
<dbReference type="Proteomes" id="UP000663792">
    <property type="component" value="Unassembled WGS sequence"/>
</dbReference>
<accession>A0A939C2S9</accession>
<comment type="caution">
    <text evidence="2">The sequence shown here is derived from an EMBL/GenBank/DDBJ whole genome shotgun (WGS) entry which is preliminary data.</text>
</comment>
<name>A0A939C2S9_9ACTN</name>
<keyword evidence="3" id="KW-1185">Reference proteome</keyword>
<sequence length="222" mass="23921">MIERPVPTVLTEPSDRFRPGAGPEPLPGDRRVPVTTLPAGADDRLAALGLSTRVLLTAAAAAGRGHDQDSPFDPPIMPGLRRWAAVVRTLRSQLVPLGWRQDNPSNLPRTLHPDGSFAVVVTTGDDHTGVPWAPPGTRHLKGTATRLAIEPNAQLAFDLGDHLLPAATDELPLVLTGTQTWFLLFHPAGPVVRSELSFPQAISRGRMLQWAERIILPEVVLG</sequence>
<dbReference type="AlphaFoldDB" id="A0A939C2S9"/>
<organism evidence="2 3">
    <name type="scientific">Nakamurella leprariae</name>
    <dbReference type="NCBI Taxonomy" id="2803911"/>
    <lineage>
        <taxon>Bacteria</taxon>
        <taxon>Bacillati</taxon>
        <taxon>Actinomycetota</taxon>
        <taxon>Actinomycetes</taxon>
        <taxon>Nakamurellales</taxon>
        <taxon>Nakamurellaceae</taxon>
        <taxon>Nakamurella</taxon>
    </lineage>
</organism>
<evidence type="ECO:0000313" key="3">
    <source>
        <dbReference type="Proteomes" id="UP000663792"/>
    </source>
</evidence>
<dbReference type="EMBL" id="JAERWK010000018">
    <property type="protein sequence ID" value="MBM9468417.1"/>
    <property type="molecule type" value="Genomic_DNA"/>
</dbReference>
<feature type="region of interest" description="Disordered" evidence="1">
    <location>
        <begin position="1"/>
        <end position="33"/>
    </location>
</feature>
<evidence type="ECO:0000313" key="2">
    <source>
        <dbReference type="EMBL" id="MBM9468417.1"/>
    </source>
</evidence>
<reference evidence="2" key="1">
    <citation type="submission" date="2021-01" db="EMBL/GenBank/DDBJ databases">
        <title>YIM 132084 draft genome.</title>
        <authorList>
            <person name="An D."/>
        </authorList>
    </citation>
    <scope>NUCLEOTIDE SEQUENCE</scope>
    <source>
        <strain evidence="2">YIM 132084</strain>
    </source>
</reference>
<protein>
    <submittedName>
        <fullName evidence="2">Uncharacterized protein</fullName>
    </submittedName>
</protein>
<dbReference type="RefSeq" id="WP_205261378.1">
    <property type="nucleotide sequence ID" value="NZ_JAERWK010000018.1"/>
</dbReference>